<dbReference type="Proteomes" id="UP001314205">
    <property type="component" value="Unassembled WGS sequence"/>
</dbReference>
<dbReference type="Pfam" id="PF03372">
    <property type="entry name" value="Exo_endo_phos"/>
    <property type="match status" value="1"/>
</dbReference>
<evidence type="ECO:0000256" key="5">
    <source>
        <dbReference type="ARBA" id="ARBA00022725"/>
    </source>
</evidence>
<evidence type="ECO:0000256" key="7">
    <source>
        <dbReference type="ARBA" id="ARBA00023136"/>
    </source>
</evidence>
<keyword evidence="7 10" id="KW-0472">Membrane</keyword>
<evidence type="ECO:0008006" key="15">
    <source>
        <dbReference type="Google" id="ProtNLM"/>
    </source>
</evidence>
<keyword evidence="8" id="KW-0675">Receptor</keyword>
<keyword evidence="5" id="KW-0552">Olfaction</keyword>
<evidence type="ECO:0000259" key="11">
    <source>
        <dbReference type="Pfam" id="PF00078"/>
    </source>
</evidence>
<keyword evidence="3" id="KW-0716">Sensory transduction</keyword>
<protein>
    <recommendedName>
        <fullName evidence="15">Odorant receptor</fullName>
    </recommendedName>
</protein>
<accession>A0AAV1M9M6</accession>
<dbReference type="SUPFAM" id="SSF56219">
    <property type="entry name" value="DNase I-like"/>
    <property type="match status" value="1"/>
</dbReference>
<comment type="caution">
    <text evidence="13">The sequence shown here is derived from an EMBL/GenBank/DDBJ whole genome shotgun (WGS) entry which is preliminary data.</text>
</comment>
<dbReference type="InterPro" id="IPR005135">
    <property type="entry name" value="Endo/exonuclease/phosphatase"/>
</dbReference>
<keyword evidence="6 10" id="KW-1133">Transmembrane helix</keyword>
<feature type="domain" description="Endonuclease/exonuclease/phosphatase" evidence="12">
    <location>
        <begin position="34"/>
        <end position="184"/>
    </location>
</feature>
<keyword evidence="14" id="KW-1185">Reference proteome</keyword>
<dbReference type="InterPro" id="IPR000477">
    <property type="entry name" value="RT_dom"/>
</dbReference>
<organism evidence="13 14">
    <name type="scientific">Parnassius mnemosyne</name>
    <name type="common">clouded apollo</name>
    <dbReference type="NCBI Taxonomy" id="213953"/>
    <lineage>
        <taxon>Eukaryota</taxon>
        <taxon>Metazoa</taxon>
        <taxon>Ecdysozoa</taxon>
        <taxon>Arthropoda</taxon>
        <taxon>Hexapoda</taxon>
        <taxon>Insecta</taxon>
        <taxon>Pterygota</taxon>
        <taxon>Neoptera</taxon>
        <taxon>Endopterygota</taxon>
        <taxon>Lepidoptera</taxon>
        <taxon>Glossata</taxon>
        <taxon>Ditrysia</taxon>
        <taxon>Papilionoidea</taxon>
        <taxon>Papilionidae</taxon>
        <taxon>Parnassiinae</taxon>
        <taxon>Parnassini</taxon>
        <taxon>Parnassius</taxon>
        <taxon>Driopa</taxon>
    </lineage>
</organism>
<evidence type="ECO:0000256" key="10">
    <source>
        <dbReference type="SAM" id="Phobius"/>
    </source>
</evidence>
<feature type="domain" description="Reverse transcriptase" evidence="11">
    <location>
        <begin position="467"/>
        <end position="553"/>
    </location>
</feature>
<feature type="transmembrane region" description="Helical" evidence="10">
    <location>
        <begin position="839"/>
        <end position="859"/>
    </location>
</feature>
<feature type="transmembrane region" description="Helical" evidence="10">
    <location>
        <begin position="675"/>
        <end position="694"/>
    </location>
</feature>
<keyword evidence="9" id="KW-0807">Transducer</keyword>
<feature type="transmembrane region" description="Helical" evidence="10">
    <location>
        <begin position="714"/>
        <end position="747"/>
    </location>
</feature>
<evidence type="ECO:0000256" key="2">
    <source>
        <dbReference type="ARBA" id="ARBA00022475"/>
    </source>
</evidence>
<dbReference type="GO" id="GO:0005886">
    <property type="term" value="C:plasma membrane"/>
    <property type="evidence" value="ECO:0007669"/>
    <property type="project" value="UniProtKB-SubCell"/>
</dbReference>
<keyword evidence="2" id="KW-1003">Cell membrane</keyword>
<keyword evidence="4 10" id="KW-0812">Transmembrane</keyword>
<comment type="subcellular location">
    <subcellularLocation>
        <location evidence="1">Cell membrane</location>
        <topology evidence="1">Multi-pass membrane protein</topology>
    </subcellularLocation>
</comment>
<dbReference type="PANTHER" id="PTHR21137">
    <property type="entry name" value="ODORANT RECEPTOR"/>
    <property type="match status" value="1"/>
</dbReference>
<evidence type="ECO:0000313" key="13">
    <source>
        <dbReference type="EMBL" id="CAK1602596.1"/>
    </source>
</evidence>
<evidence type="ECO:0000256" key="3">
    <source>
        <dbReference type="ARBA" id="ARBA00022606"/>
    </source>
</evidence>
<evidence type="ECO:0000256" key="1">
    <source>
        <dbReference type="ARBA" id="ARBA00004651"/>
    </source>
</evidence>
<name>A0AAV1M9M6_9NEOP</name>
<sequence>MLASFESQNIHAILVSESWLKPCLPSTSYSLPGFHLIRNDRTNRGGGGVAIYLRSYLPFKIVSSSSQPPPVDSAEHLLVEVSLSQNKILLGVFYSPSLSINYFTSFESLLESLVPTYSHTILMGDFNTCLLKGDNRSIKLEAIIEACNMQILPLSATHNFPNSTPSLLDLIMVSSSNLVFKHGQCPADAFSYHDLIFLSYKLRPPKIKPKLVLRRNFGGMDIEQLCEDAYNIDWSVIERAPCIDDKVELFCSLLTQLYDVHAPMHYVRLKHLPAPWLSDDLKKLILQKNAALSKLKRNKTEENVRKYAKIRNRCNTLCRDAQRRHIHTSVENGDSSRVWKFLKTVGVGRTSLNTSPPSVDFELLNQHFSNPSNSFDSEHKLQTLRSLSVIPTPNYPPFVFSQFTECDVKKTILSISSNAAGSDNISRNMIVPLLDVITPIITYLLNACVSSSKFPQAWKSAHIIPLPKKSNPVNLSDFRPISILPFLSKVLEKLICQQLTLFLNKHNLLNSLQSGFRPGHSTATALIKVTDDIRWGMDNKQLTVMTLLDFTDCVRGHAEVLRQAGYLRLSTGSTTSRRLHAVYRLLVFSITLLYLLQECFYAYQERGDMVKLSRVMFLLLCHVTSIAKQYVFHVDADRIDELIAGLNEPLFNSSSGASKPLLLKTALHADRLRRGYAGTAVLTCTLWAVFPVQMHARGLAVEFPLWTGIDTSHSIGFAVVLLYTYYVTTLVGIANTTMDAFIAAVLYQCKTQLRILSINFQNLPDRALAISKESGENRDIVLRKLFVDCWIHYQKTTETAWQLQDIFGTAVLIQFGIGGWILCMAAYKLVSLSVLSIEFASMALFISCILTELFLYCYYGTELTDESTRIVNSVYSMEWLDRPLKFKRLLVLLMLRVDRPIRPAAGLIIPLSLDTFIKILKSSYTFYAVLRQTK</sequence>
<dbReference type="EMBL" id="CAVLGL010000137">
    <property type="protein sequence ID" value="CAK1602596.1"/>
    <property type="molecule type" value="Genomic_DNA"/>
</dbReference>
<feature type="transmembrane region" description="Helical" evidence="10">
    <location>
        <begin position="581"/>
        <end position="603"/>
    </location>
</feature>
<gene>
    <name evidence="13" type="ORF">PARMNEM_LOCUS21079</name>
</gene>
<dbReference type="Pfam" id="PF00078">
    <property type="entry name" value="RVT_1"/>
    <property type="match status" value="1"/>
</dbReference>
<evidence type="ECO:0000256" key="8">
    <source>
        <dbReference type="ARBA" id="ARBA00023170"/>
    </source>
</evidence>
<dbReference type="GO" id="GO:0007165">
    <property type="term" value="P:signal transduction"/>
    <property type="evidence" value="ECO:0007669"/>
    <property type="project" value="UniProtKB-KW"/>
</dbReference>
<evidence type="ECO:0000259" key="12">
    <source>
        <dbReference type="Pfam" id="PF03372"/>
    </source>
</evidence>
<dbReference type="AlphaFoldDB" id="A0AAV1M9M6"/>
<dbReference type="GO" id="GO:0005549">
    <property type="term" value="F:odorant binding"/>
    <property type="evidence" value="ECO:0007669"/>
    <property type="project" value="InterPro"/>
</dbReference>
<dbReference type="GO" id="GO:0003824">
    <property type="term" value="F:catalytic activity"/>
    <property type="evidence" value="ECO:0007669"/>
    <property type="project" value="InterPro"/>
</dbReference>
<proteinExistence type="predicted"/>
<dbReference type="Gene3D" id="3.60.10.10">
    <property type="entry name" value="Endonuclease/exonuclease/phosphatase"/>
    <property type="match status" value="1"/>
</dbReference>
<evidence type="ECO:0000313" key="14">
    <source>
        <dbReference type="Proteomes" id="UP001314205"/>
    </source>
</evidence>
<feature type="transmembrane region" description="Helical" evidence="10">
    <location>
        <begin position="806"/>
        <end position="827"/>
    </location>
</feature>
<dbReference type="InterPro" id="IPR036691">
    <property type="entry name" value="Endo/exonu/phosph_ase_sf"/>
</dbReference>
<evidence type="ECO:0000256" key="4">
    <source>
        <dbReference type="ARBA" id="ARBA00022692"/>
    </source>
</evidence>
<evidence type="ECO:0000256" key="9">
    <source>
        <dbReference type="ARBA" id="ARBA00023224"/>
    </source>
</evidence>
<reference evidence="13 14" key="1">
    <citation type="submission" date="2023-11" db="EMBL/GenBank/DDBJ databases">
        <authorList>
            <person name="Hedman E."/>
            <person name="Englund M."/>
            <person name="Stromberg M."/>
            <person name="Nyberg Akerstrom W."/>
            <person name="Nylinder S."/>
            <person name="Jareborg N."/>
            <person name="Kallberg Y."/>
            <person name="Kronander E."/>
        </authorList>
    </citation>
    <scope>NUCLEOTIDE SEQUENCE [LARGE SCALE GENOMIC DNA]</scope>
</reference>
<dbReference type="PANTHER" id="PTHR21137:SF35">
    <property type="entry name" value="ODORANT RECEPTOR 19A-RELATED"/>
    <property type="match status" value="1"/>
</dbReference>
<evidence type="ECO:0000256" key="6">
    <source>
        <dbReference type="ARBA" id="ARBA00022989"/>
    </source>
</evidence>
<dbReference type="InterPro" id="IPR004117">
    <property type="entry name" value="7tm6_olfct_rcpt"/>
</dbReference>
<dbReference type="GO" id="GO:0004984">
    <property type="term" value="F:olfactory receptor activity"/>
    <property type="evidence" value="ECO:0007669"/>
    <property type="project" value="InterPro"/>
</dbReference>
<dbReference type="Pfam" id="PF02949">
    <property type="entry name" value="7tm_6"/>
    <property type="match status" value="1"/>
</dbReference>